<feature type="binding site" evidence="7">
    <location>
        <position position="217"/>
    </location>
    <ligand>
        <name>ATP</name>
        <dbReference type="ChEBI" id="CHEBI:30616"/>
    </ligand>
</feature>
<comment type="subcellular location">
    <subcellularLocation>
        <location evidence="7">Cytoplasm</location>
    </subcellularLocation>
</comment>
<dbReference type="Pfam" id="PF00749">
    <property type="entry name" value="tRNA-synt_1c"/>
    <property type="match status" value="1"/>
</dbReference>
<evidence type="ECO:0000256" key="1">
    <source>
        <dbReference type="ARBA" id="ARBA00007894"/>
    </source>
</evidence>
<comment type="caution">
    <text evidence="7">Lacks conserved residue(s) required for the propagation of feature annotation.</text>
</comment>
<dbReference type="Gene3D" id="1.10.10.350">
    <property type="match status" value="1"/>
</dbReference>
<feature type="domain" description="Aminoacyl-tRNA synthetase class I anticodon-binding" evidence="9">
    <location>
        <begin position="300"/>
        <end position="445"/>
    </location>
</feature>
<evidence type="ECO:0000256" key="7">
    <source>
        <dbReference type="HAMAP-Rule" id="MF_00022"/>
    </source>
</evidence>
<dbReference type="GO" id="GO:0005829">
    <property type="term" value="C:cytosol"/>
    <property type="evidence" value="ECO:0007669"/>
    <property type="project" value="TreeGrafter"/>
</dbReference>
<dbReference type="GO" id="GO:0000049">
    <property type="term" value="F:tRNA binding"/>
    <property type="evidence" value="ECO:0007669"/>
    <property type="project" value="InterPro"/>
</dbReference>
<feature type="domain" description="Glutamyl/glutaminyl-tRNA synthetase class Ib catalytic" evidence="8">
    <location>
        <begin position="110"/>
        <end position="283"/>
    </location>
</feature>
<dbReference type="InterPro" id="IPR000924">
    <property type="entry name" value="Glu/Gln-tRNA-synth"/>
</dbReference>
<evidence type="ECO:0000313" key="10">
    <source>
        <dbReference type="EMBL" id="OGD68989.1"/>
    </source>
</evidence>
<keyword evidence="5 7" id="KW-0648">Protein biosynthesis</keyword>
<feature type="short sequence motif" description="'KMSKS' region" evidence="7">
    <location>
        <begin position="214"/>
        <end position="218"/>
    </location>
</feature>
<reference evidence="10 11" key="1">
    <citation type="journal article" date="2016" name="Nat. Commun.">
        <title>Thousands of microbial genomes shed light on interconnected biogeochemical processes in an aquifer system.</title>
        <authorList>
            <person name="Anantharaman K."/>
            <person name="Brown C.T."/>
            <person name="Hug L.A."/>
            <person name="Sharon I."/>
            <person name="Castelle C.J."/>
            <person name="Probst A.J."/>
            <person name="Thomas B.C."/>
            <person name="Singh A."/>
            <person name="Wilkins M.J."/>
            <person name="Karaoz U."/>
            <person name="Brodie E.L."/>
            <person name="Williams K.H."/>
            <person name="Hubbard S.S."/>
            <person name="Banfield J.F."/>
        </authorList>
    </citation>
    <scope>NUCLEOTIDE SEQUENCE [LARGE SCALE GENOMIC DNA]</scope>
</reference>
<dbReference type="PRINTS" id="PR00987">
    <property type="entry name" value="TRNASYNTHGLU"/>
</dbReference>
<keyword evidence="4 7" id="KW-0067">ATP-binding</keyword>
<dbReference type="InterPro" id="IPR020058">
    <property type="entry name" value="Glu/Gln-tRNA-synth_Ib_cat-dom"/>
</dbReference>
<comment type="function">
    <text evidence="7">Catalyzes the attachment of glutamate to tRNA(Glu) in a two-step reaction: glutamate is first activated by ATP to form Glu-AMP and then transferred to the acceptor end of tRNA(Glu).</text>
</comment>
<evidence type="ECO:0000256" key="5">
    <source>
        <dbReference type="ARBA" id="ARBA00022917"/>
    </source>
</evidence>
<comment type="subunit">
    <text evidence="7">Monomer.</text>
</comment>
<keyword evidence="2 7" id="KW-0436">Ligase</keyword>
<dbReference type="HAMAP" id="MF_00022">
    <property type="entry name" value="Glu_tRNA_synth_type1"/>
    <property type="match status" value="1"/>
</dbReference>
<accession>A0A1F5ENK2</accession>
<dbReference type="SUPFAM" id="SSF52374">
    <property type="entry name" value="Nucleotidylyl transferase"/>
    <property type="match status" value="1"/>
</dbReference>
<dbReference type="EC" id="6.1.1.17" evidence="7"/>
<evidence type="ECO:0000256" key="3">
    <source>
        <dbReference type="ARBA" id="ARBA00022741"/>
    </source>
</evidence>
<dbReference type="PANTHER" id="PTHR43311:SF2">
    <property type="entry name" value="GLUTAMATE--TRNA LIGASE, MITOCHONDRIAL-RELATED"/>
    <property type="match status" value="1"/>
</dbReference>
<name>A0A1F5ENK2_9BACT</name>
<evidence type="ECO:0000259" key="9">
    <source>
        <dbReference type="Pfam" id="PF19269"/>
    </source>
</evidence>
<proteinExistence type="inferred from homology"/>
<dbReference type="GO" id="GO:0004818">
    <property type="term" value="F:glutamate-tRNA ligase activity"/>
    <property type="evidence" value="ECO:0007669"/>
    <property type="project" value="UniProtKB-UniRule"/>
</dbReference>
<dbReference type="GO" id="GO:0006424">
    <property type="term" value="P:glutamyl-tRNA aminoacylation"/>
    <property type="evidence" value="ECO:0007669"/>
    <property type="project" value="UniProtKB-UniRule"/>
</dbReference>
<evidence type="ECO:0000256" key="6">
    <source>
        <dbReference type="ARBA" id="ARBA00023146"/>
    </source>
</evidence>
<evidence type="ECO:0000256" key="2">
    <source>
        <dbReference type="ARBA" id="ARBA00022598"/>
    </source>
</evidence>
<evidence type="ECO:0000259" key="8">
    <source>
        <dbReference type="Pfam" id="PF00749"/>
    </source>
</evidence>
<feature type="short sequence motif" description="'HIGH' region" evidence="7">
    <location>
        <begin position="14"/>
        <end position="24"/>
    </location>
</feature>
<dbReference type="SUPFAM" id="SSF48163">
    <property type="entry name" value="An anticodon-binding domain of class I aminoacyl-tRNA synthetases"/>
    <property type="match status" value="1"/>
</dbReference>
<dbReference type="NCBIfam" id="TIGR00464">
    <property type="entry name" value="gltX_bact"/>
    <property type="match status" value="1"/>
</dbReference>
<dbReference type="AlphaFoldDB" id="A0A1F5ENK2"/>
<comment type="similarity">
    <text evidence="1 7">Belongs to the class-I aminoacyl-tRNA synthetase family. Glutamate--tRNA ligase type 1 subfamily.</text>
</comment>
<gene>
    <name evidence="7" type="primary">gltX</name>
    <name evidence="10" type="ORF">A2811_00645</name>
</gene>
<dbReference type="EMBL" id="MEZZ01000016">
    <property type="protein sequence ID" value="OGD68989.1"/>
    <property type="molecule type" value="Genomic_DNA"/>
</dbReference>
<protein>
    <recommendedName>
        <fullName evidence="7">Glutamate--tRNA ligase</fullName>
        <ecNumber evidence="7">6.1.1.17</ecNumber>
    </recommendedName>
    <alternativeName>
        <fullName evidence="7">Glutamyl-tRNA synthetase</fullName>
        <shortName evidence="7">GluRS</shortName>
    </alternativeName>
</protein>
<dbReference type="Pfam" id="PF19269">
    <property type="entry name" value="Anticodon_2"/>
    <property type="match status" value="1"/>
</dbReference>
<evidence type="ECO:0000313" key="11">
    <source>
        <dbReference type="Proteomes" id="UP000186670"/>
    </source>
</evidence>
<keyword evidence="3 7" id="KW-0547">Nucleotide-binding</keyword>
<dbReference type="GO" id="GO:0008270">
    <property type="term" value="F:zinc ion binding"/>
    <property type="evidence" value="ECO:0007669"/>
    <property type="project" value="InterPro"/>
</dbReference>
<dbReference type="GO" id="GO:0005524">
    <property type="term" value="F:ATP binding"/>
    <property type="evidence" value="ECO:0007669"/>
    <property type="project" value="UniProtKB-UniRule"/>
</dbReference>
<dbReference type="InterPro" id="IPR049940">
    <property type="entry name" value="GluQ/Sye"/>
</dbReference>
<dbReference type="InterPro" id="IPR004527">
    <property type="entry name" value="Glu-tRNA-ligase_bac/mito"/>
</dbReference>
<evidence type="ECO:0000256" key="4">
    <source>
        <dbReference type="ARBA" id="ARBA00022840"/>
    </source>
</evidence>
<organism evidence="10 11">
    <name type="scientific">Candidatus Campbellbacteria bacterium RIFCSPHIGHO2_01_FULL_34_10</name>
    <dbReference type="NCBI Taxonomy" id="1797577"/>
    <lineage>
        <taxon>Bacteria</taxon>
        <taxon>Candidatus Campbelliibacteriota</taxon>
    </lineage>
</organism>
<dbReference type="CDD" id="cd00808">
    <property type="entry name" value="GluRS_core"/>
    <property type="match status" value="1"/>
</dbReference>
<dbReference type="Proteomes" id="UP000186670">
    <property type="component" value="Unassembled WGS sequence"/>
</dbReference>
<keyword evidence="6 7" id="KW-0030">Aminoacyl-tRNA synthetase</keyword>
<dbReference type="InterPro" id="IPR014729">
    <property type="entry name" value="Rossmann-like_a/b/a_fold"/>
</dbReference>
<sequence>MTEQTKKIITRFPPSPTGYLHVGSARTALFNYIYAKQNGGEMLFRSEDTDRERSKKEFEDEILESLEWLGIEIDKTKIVRQSERGETYRKYLEKMIADGTAYVSKEIAEKEGDRTEVIRFKNPNKKVIFKDTVRGDIEFDTTELGDFVIAKSLTEPLYHLAVVVDDYEMGVTHIIRGEDGISNTPRQILIQEAINAPRPFYTHMPFSLAPDRSKLSKRHGAVSIREYRKMGYLPEAMINYLMLLGWNPGTDKEIFSLGELIEEFDLTKIQKGGAIFDLVKLDWFNKEYIKKMSEQSFKEKVLEFLPEKLKDMREYSDEILTKMLPVIKERINKFSDLKEMFEGGELEYYFKNPEYNGENLLWKDAQKQETIEHLNKIISVIDNIDNFQSDEIKTSLWDYATEKGRGNVLWPMRFALSGKDKSPDPFTLSEILGKQKTIERLKIALDKLK</sequence>
<keyword evidence="7" id="KW-0963">Cytoplasm</keyword>
<dbReference type="InterPro" id="IPR045462">
    <property type="entry name" value="aa-tRNA-synth_I_cd-bd"/>
</dbReference>
<dbReference type="PANTHER" id="PTHR43311">
    <property type="entry name" value="GLUTAMATE--TRNA LIGASE"/>
    <property type="match status" value="1"/>
</dbReference>
<dbReference type="InterPro" id="IPR020751">
    <property type="entry name" value="aa-tRNA-synth_I_codon-bd_sub2"/>
</dbReference>
<dbReference type="Gene3D" id="3.40.50.620">
    <property type="entry name" value="HUPs"/>
    <property type="match status" value="2"/>
</dbReference>
<comment type="catalytic activity">
    <reaction evidence="7">
        <text>tRNA(Glu) + L-glutamate + ATP = L-glutamyl-tRNA(Glu) + AMP + diphosphate</text>
        <dbReference type="Rhea" id="RHEA:23540"/>
        <dbReference type="Rhea" id="RHEA-COMP:9663"/>
        <dbReference type="Rhea" id="RHEA-COMP:9680"/>
        <dbReference type="ChEBI" id="CHEBI:29985"/>
        <dbReference type="ChEBI" id="CHEBI:30616"/>
        <dbReference type="ChEBI" id="CHEBI:33019"/>
        <dbReference type="ChEBI" id="CHEBI:78442"/>
        <dbReference type="ChEBI" id="CHEBI:78520"/>
        <dbReference type="ChEBI" id="CHEBI:456215"/>
        <dbReference type="EC" id="6.1.1.17"/>
    </reaction>
</comment>
<dbReference type="InterPro" id="IPR008925">
    <property type="entry name" value="aa_tRNA-synth_I_cd-bd_sf"/>
</dbReference>
<comment type="caution">
    <text evidence="10">The sequence shown here is derived from an EMBL/GenBank/DDBJ whole genome shotgun (WGS) entry which is preliminary data.</text>
</comment>
<dbReference type="InterPro" id="IPR033910">
    <property type="entry name" value="GluRS_core"/>
</dbReference>